<dbReference type="Proteomes" id="UP001168528">
    <property type="component" value="Unassembled WGS sequence"/>
</dbReference>
<sequence length="77" mass="9108">MIKTFTPNDVIRYVYKETSAEENKLIAYTLLTDTDLRTFYEEILGIKQEISKIMREPSDKVLGQILTYSREFQTNRP</sequence>
<reference evidence="1" key="1">
    <citation type="submission" date="2023-07" db="EMBL/GenBank/DDBJ databases">
        <title>The genome sequence of Rhodocytophaga aerolata KACC 12507.</title>
        <authorList>
            <person name="Zhang X."/>
        </authorList>
    </citation>
    <scope>NUCLEOTIDE SEQUENCE</scope>
    <source>
        <strain evidence="1">KACC 12507</strain>
    </source>
</reference>
<proteinExistence type="predicted"/>
<dbReference type="EMBL" id="JAUKPO010000009">
    <property type="protein sequence ID" value="MDO1448051.1"/>
    <property type="molecule type" value="Genomic_DNA"/>
</dbReference>
<evidence type="ECO:0000313" key="2">
    <source>
        <dbReference type="Proteomes" id="UP001168528"/>
    </source>
</evidence>
<gene>
    <name evidence="1" type="ORF">Q0590_17390</name>
</gene>
<name>A0ABT8R7H1_9BACT</name>
<dbReference type="RefSeq" id="WP_302038856.1">
    <property type="nucleotide sequence ID" value="NZ_JAUKPO010000009.1"/>
</dbReference>
<protein>
    <submittedName>
        <fullName evidence="1">Uncharacterized protein</fullName>
    </submittedName>
</protein>
<accession>A0ABT8R7H1</accession>
<comment type="caution">
    <text evidence="1">The sequence shown here is derived from an EMBL/GenBank/DDBJ whole genome shotgun (WGS) entry which is preliminary data.</text>
</comment>
<evidence type="ECO:0000313" key="1">
    <source>
        <dbReference type="EMBL" id="MDO1448051.1"/>
    </source>
</evidence>
<organism evidence="1 2">
    <name type="scientific">Rhodocytophaga aerolata</name>
    <dbReference type="NCBI Taxonomy" id="455078"/>
    <lineage>
        <taxon>Bacteria</taxon>
        <taxon>Pseudomonadati</taxon>
        <taxon>Bacteroidota</taxon>
        <taxon>Cytophagia</taxon>
        <taxon>Cytophagales</taxon>
        <taxon>Rhodocytophagaceae</taxon>
        <taxon>Rhodocytophaga</taxon>
    </lineage>
</organism>
<keyword evidence="2" id="KW-1185">Reference proteome</keyword>